<protein>
    <submittedName>
        <fullName evidence="1">Uncharacterized protein</fullName>
    </submittedName>
</protein>
<dbReference type="Proteomes" id="UP000466692">
    <property type="component" value="Unassembled WGS sequence"/>
</dbReference>
<keyword evidence="2" id="KW-1185">Reference proteome</keyword>
<organism evidence="1 2">
    <name type="scientific">Pontibacillus yanchengensis</name>
    <dbReference type="NCBI Taxonomy" id="462910"/>
    <lineage>
        <taxon>Bacteria</taxon>
        <taxon>Bacillati</taxon>
        <taxon>Bacillota</taxon>
        <taxon>Bacilli</taxon>
        <taxon>Bacillales</taxon>
        <taxon>Bacillaceae</taxon>
        <taxon>Pontibacillus</taxon>
    </lineage>
</organism>
<sequence>MEDFYLSKLHRNVVIVGIFIFFNTYFLILLPLAIVETDIPLWQLYALNIFACTMGALFMRKILVPTWRTVIRNDIEKMPIHMQVFMYFTLLIIAVLSGVVVNYGENNLFYAFYVPASGLMGAFIYDMWASTYLKVWREYSKKERFEIVQKS</sequence>
<name>A0ACC7VHL5_9BACI</name>
<gene>
    <name evidence="1" type="ORF">GLW08_12730</name>
</gene>
<evidence type="ECO:0000313" key="2">
    <source>
        <dbReference type="Proteomes" id="UP000466692"/>
    </source>
</evidence>
<dbReference type="EMBL" id="WMEU01000003">
    <property type="protein sequence ID" value="MYL54202.1"/>
    <property type="molecule type" value="Genomic_DNA"/>
</dbReference>
<evidence type="ECO:0000313" key="1">
    <source>
        <dbReference type="EMBL" id="MYL54202.1"/>
    </source>
</evidence>
<comment type="caution">
    <text evidence="1">The sequence shown here is derived from an EMBL/GenBank/DDBJ whole genome shotgun (WGS) entry which is preliminary data.</text>
</comment>
<proteinExistence type="predicted"/>
<reference evidence="1" key="1">
    <citation type="submission" date="2019-11" db="EMBL/GenBank/DDBJ databases">
        <title>Genome sequences of 17 halophilic strains isolated from different environments.</title>
        <authorList>
            <person name="Furrow R.E."/>
        </authorList>
    </citation>
    <scope>NUCLEOTIDE SEQUENCE</scope>
    <source>
        <strain evidence="1">22510_22_Filter</strain>
    </source>
</reference>
<accession>A0ACC7VHL5</accession>